<name>A0A8K0IEF7_COCNU</name>
<sequence>MGCWSDDVPPELLSLISTLLTKNSDYIRFRSVCVSWRRAAAPQPRHLPLQPPLLIRFNTINGAYRGFYSLSTNTTHWIHLPETLHKRCCGSSHGWLAFVDRSLDVFLFNPLTRARIDLPAITTLAFVADDYQDSHRWNGEYRTGYEEFRSSIWMRDYCIEKIVLSSSPHAGVPWTAMALLGLTGDIIFWRPGDANWTAIVQGTRTLDVVCYNGMFYSIDNAGKLAAVDVDADPSADAQVTVVMRGLFGIMWDKKYLVESDGELLLAVRNVYDLYGQLPYEAYYFDVYKLDLKGKECSTVNSLGDRALFLGKNHSFSLSSADFPGCRGNCIYFTDDLRGYVDDTVGGYGWGVFSIELYNMQQPFACYPVDSRFVWQPPVWITPNLC</sequence>
<dbReference type="AlphaFoldDB" id="A0A8K0IEF7"/>
<comment type="caution">
    <text evidence="2">The sequence shown here is derived from an EMBL/GenBank/DDBJ whole genome shotgun (WGS) entry which is preliminary data.</text>
</comment>
<keyword evidence="3" id="KW-1185">Reference proteome</keyword>
<dbReference type="OrthoDB" id="1023001at2759"/>
<dbReference type="PANTHER" id="PTHR44259:SF114">
    <property type="entry name" value="OS06G0707300 PROTEIN"/>
    <property type="match status" value="1"/>
</dbReference>
<dbReference type="EMBL" id="CM017878">
    <property type="protein sequence ID" value="KAG1353969.1"/>
    <property type="molecule type" value="Genomic_DNA"/>
</dbReference>
<evidence type="ECO:0000259" key="1">
    <source>
        <dbReference type="Pfam" id="PF03478"/>
    </source>
</evidence>
<gene>
    <name evidence="2" type="ORF">COCNU_07G000810</name>
</gene>
<dbReference type="InterPro" id="IPR005174">
    <property type="entry name" value="KIB1-4_b-propeller"/>
</dbReference>
<reference evidence="2" key="1">
    <citation type="journal article" date="2017" name="Gigascience">
        <title>The genome draft of coconut (Cocos nucifera).</title>
        <authorList>
            <person name="Xiao Y."/>
            <person name="Xu P."/>
            <person name="Fan H."/>
            <person name="Baudouin L."/>
            <person name="Xia W."/>
            <person name="Bocs S."/>
            <person name="Xu J."/>
            <person name="Li Q."/>
            <person name="Guo A."/>
            <person name="Zhou L."/>
            <person name="Li J."/>
            <person name="Wu Y."/>
            <person name="Ma Z."/>
            <person name="Armero A."/>
            <person name="Issali A.E."/>
            <person name="Liu N."/>
            <person name="Peng M."/>
            <person name="Yang Y."/>
        </authorList>
    </citation>
    <scope>NUCLEOTIDE SEQUENCE</scope>
    <source>
        <tissue evidence="2">Spear leaf of Hainan Tall coconut</tissue>
    </source>
</reference>
<accession>A0A8K0IEF7</accession>
<organism evidence="2 3">
    <name type="scientific">Cocos nucifera</name>
    <name type="common">Coconut palm</name>
    <dbReference type="NCBI Taxonomy" id="13894"/>
    <lineage>
        <taxon>Eukaryota</taxon>
        <taxon>Viridiplantae</taxon>
        <taxon>Streptophyta</taxon>
        <taxon>Embryophyta</taxon>
        <taxon>Tracheophyta</taxon>
        <taxon>Spermatophyta</taxon>
        <taxon>Magnoliopsida</taxon>
        <taxon>Liliopsida</taxon>
        <taxon>Arecaceae</taxon>
        <taxon>Arecoideae</taxon>
        <taxon>Cocoseae</taxon>
        <taxon>Attaleinae</taxon>
        <taxon>Cocos</taxon>
    </lineage>
</organism>
<dbReference type="InterPro" id="IPR050942">
    <property type="entry name" value="F-box_BR-signaling"/>
</dbReference>
<dbReference type="PANTHER" id="PTHR44259">
    <property type="entry name" value="OS07G0183000 PROTEIN-RELATED"/>
    <property type="match status" value="1"/>
</dbReference>
<proteinExistence type="predicted"/>
<feature type="domain" description="KIB1-4 beta-propeller" evidence="1">
    <location>
        <begin position="67"/>
        <end position="352"/>
    </location>
</feature>
<dbReference type="Proteomes" id="UP000797356">
    <property type="component" value="Chromosome 7"/>
</dbReference>
<evidence type="ECO:0000313" key="2">
    <source>
        <dbReference type="EMBL" id="KAG1353969.1"/>
    </source>
</evidence>
<reference evidence="2" key="2">
    <citation type="submission" date="2019-07" db="EMBL/GenBank/DDBJ databases">
        <authorList>
            <person name="Yang Y."/>
            <person name="Bocs S."/>
            <person name="Baudouin L."/>
        </authorList>
    </citation>
    <scope>NUCLEOTIDE SEQUENCE</scope>
    <source>
        <tissue evidence="2">Spear leaf of Hainan Tall coconut</tissue>
    </source>
</reference>
<evidence type="ECO:0000313" key="3">
    <source>
        <dbReference type="Proteomes" id="UP000797356"/>
    </source>
</evidence>
<dbReference type="Pfam" id="PF03478">
    <property type="entry name" value="Beta-prop_KIB1-4"/>
    <property type="match status" value="1"/>
</dbReference>
<protein>
    <submittedName>
        <fullName evidence="2">F-box protein SKIP23-like</fullName>
    </submittedName>
</protein>